<evidence type="ECO:0000256" key="1">
    <source>
        <dbReference type="SAM" id="MobiDB-lite"/>
    </source>
</evidence>
<feature type="region of interest" description="Disordered" evidence="1">
    <location>
        <begin position="1"/>
        <end position="38"/>
    </location>
</feature>
<evidence type="ECO:0000313" key="2">
    <source>
        <dbReference type="EMBL" id="KAG6012690.1"/>
    </source>
</evidence>
<name>A0A9P7SYW9_9HYPO</name>
<dbReference type="AlphaFoldDB" id="A0A9P7SYW9"/>
<keyword evidence="3" id="KW-1185">Reference proteome</keyword>
<sequence>MSSAQTAAQAPGKKQQGNDNSNNNNKTDNPIFTCPPPPMPRFAEFHPFPHGALISYFKC</sequence>
<dbReference type="Proteomes" id="UP000748025">
    <property type="component" value="Unassembled WGS sequence"/>
</dbReference>
<protein>
    <submittedName>
        <fullName evidence="2">Uncharacterized protein</fullName>
    </submittedName>
</protein>
<evidence type="ECO:0000313" key="3">
    <source>
        <dbReference type="Proteomes" id="UP000748025"/>
    </source>
</evidence>
<feature type="compositionally biased region" description="Low complexity" evidence="1">
    <location>
        <begin position="12"/>
        <end position="29"/>
    </location>
</feature>
<gene>
    <name evidence="2" type="ORF">E4U43_007690</name>
</gene>
<comment type="caution">
    <text evidence="2">The sequence shown here is derived from an EMBL/GenBank/DDBJ whole genome shotgun (WGS) entry which is preliminary data.</text>
</comment>
<reference evidence="2" key="1">
    <citation type="journal article" date="2020" name="bioRxiv">
        <title>Whole genome comparisons of ergot fungi reveals the divergence and evolution of species within the genus Claviceps are the result of varying mechanisms driving genome evolution and host range expansion.</title>
        <authorList>
            <person name="Wyka S.A."/>
            <person name="Mondo S.J."/>
            <person name="Liu M."/>
            <person name="Dettman J."/>
            <person name="Nalam V."/>
            <person name="Broders K.D."/>
        </authorList>
    </citation>
    <scope>NUCLEOTIDE SEQUENCE</scope>
    <source>
        <strain evidence="2">CCC 602</strain>
    </source>
</reference>
<proteinExistence type="predicted"/>
<accession>A0A9P7SYW9</accession>
<dbReference type="EMBL" id="SRPW01000710">
    <property type="protein sequence ID" value="KAG6012690.1"/>
    <property type="molecule type" value="Genomic_DNA"/>
</dbReference>
<organism evidence="2 3">
    <name type="scientific">Claviceps pusilla</name>
    <dbReference type="NCBI Taxonomy" id="123648"/>
    <lineage>
        <taxon>Eukaryota</taxon>
        <taxon>Fungi</taxon>
        <taxon>Dikarya</taxon>
        <taxon>Ascomycota</taxon>
        <taxon>Pezizomycotina</taxon>
        <taxon>Sordariomycetes</taxon>
        <taxon>Hypocreomycetidae</taxon>
        <taxon>Hypocreales</taxon>
        <taxon>Clavicipitaceae</taxon>
        <taxon>Claviceps</taxon>
    </lineage>
</organism>